<dbReference type="PANTHER" id="PTHR42801">
    <property type="entry name" value="THIOREDOXIN-DEPENDENT PEROXIDE REDUCTASE"/>
    <property type="match status" value="1"/>
</dbReference>
<evidence type="ECO:0000256" key="9">
    <source>
        <dbReference type="ARBA" id="ARBA00032824"/>
    </source>
</evidence>
<protein>
    <recommendedName>
        <fullName evidence="3">thioredoxin-dependent peroxiredoxin</fullName>
        <ecNumber evidence="3">1.11.1.24</ecNumber>
    </recommendedName>
    <alternativeName>
        <fullName evidence="9">Thioredoxin peroxidase</fullName>
    </alternativeName>
    <alternativeName>
        <fullName evidence="11">Thioredoxin-dependent peroxiredoxin Bcp</fullName>
    </alternativeName>
</protein>
<keyword evidence="16" id="KW-1185">Reference proteome</keyword>
<evidence type="ECO:0000256" key="3">
    <source>
        <dbReference type="ARBA" id="ARBA00013017"/>
    </source>
</evidence>
<comment type="similarity">
    <text evidence="10">Belongs to the peroxiredoxin family. BCP/PrxQ subfamily.</text>
</comment>
<dbReference type="PIRSF" id="PIRSF000239">
    <property type="entry name" value="AHPC"/>
    <property type="match status" value="1"/>
</dbReference>
<dbReference type="FunFam" id="3.40.30.10:FF:000007">
    <property type="entry name" value="Thioredoxin-dependent thiol peroxidase"/>
    <property type="match status" value="1"/>
</dbReference>
<proteinExistence type="inferred from homology"/>
<keyword evidence="5" id="KW-0049">Antioxidant</keyword>
<dbReference type="PANTHER" id="PTHR42801:SF4">
    <property type="entry name" value="AHPC_TSA FAMILY PROTEIN"/>
    <property type="match status" value="1"/>
</dbReference>
<sequence>MTKLQTGLPAPDFDLPTDGGGRLRLKDLKGRKTVLYFYPKDDTPTCTQEAIAFNGLRKSFQAADTELIGFSADSPKKHDRFKAKHGLDFPLVSDEDRAVLEAYGLWVEKQLYGRKYMGIERTTLLIDREGKIARIWPKVSVKGHAEEVLEAAKAL</sequence>
<dbReference type="GO" id="GO:0005737">
    <property type="term" value="C:cytoplasm"/>
    <property type="evidence" value="ECO:0007669"/>
    <property type="project" value="TreeGrafter"/>
</dbReference>
<dbReference type="InterPro" id="IPR000866">
    <property type="entry name" value="AhpC/TSA"/>
</dbReference>
<dbReference type="CDD" id="cd03017">
    <property type="entry name" value="PRX_BCP"/>
    <property type="match status" value="1"/>
</dbReference>
<dbReference type="PROSITE" id="PS51352">
    <property type="entry name" value="THIOREDOXIN_2"/>
    <property type="match status" value="1"/>
</dbReference>
<feature type="domain" description="Thioredoxin" evidence="14">
    <location>
        <begin position="4"/>
        <end position="155"/>
    </location>
</feature>
<dbReference type="GO" id="GO:0045454">
    <property type="term" value="P:cell redox homeostasis"/>
    <property type="evidence" value="ECO:0007669"/>
    <property type="project" value="TreeGrafter"/>
</dbReference>
<evidence type="ECO:0000256" key="10">
    <source>
        <dbReference type="ARBA" id="ARBA00038489"/>
    </source>
</evidence>
<evidence type="ECO:0000313" key="16">
    <source>
        <dbReference type="Proteomes" id="UP000515317"/>
    </source>
</evidence>
<dbReference type="Gene3D" id="3.40.30.10">
    <property type="entry name" value="Glutaredoxin"/>
    <property type="match status" value="1"/>
</dbReference>
<dbReference type="SUPFAM" id="SSF52833">
    <property type="entry name" value="Thioredoxin-like"/>
    <property type="match status" value="1"/>
</dbReference>
<dbReference type="InterPro" id="IPR050924">
    <property type="entry name" value="Peroxiredoxin_BCP/PrxQ"/>
</dbReference>
<name>A0A6S6QVP3_9HYPH</name>
<reference evidence="15 16" key="1">
    <citation type="submission" date="2020-08" db="EMBL/GenBank/DDBJ databases">
        <title>Genome sequence of Rhizobiales bacterium strain IZ6.</title>
        <authorList>
            <person name="Nakai R."/>
            <person name="Naganuma T."/>
        </authorList>
    </citation>
    <scope>NUCLEOTIDE SEQUENCE [LARGE SCALE GENOMIC DNA]</scope>
    <source>
        <strain evidence="15 16">IZ6</strain>
    </source>
</reference>
<keyword evidence="4" id="KW-0575">Peroxidase</keyword>
<keyword evidence="7" id="KW-1015">Disulfide bond</keyword>
<evidence type="ECO:0000256" key="7">
    <source>
        <dbReference type="ARBA" id="ARBA00023157"/>
    </source>
</evidence>
<evidence type="ECO:0000256" key="2">
    <source>
        <dbReference type="ARBA" id="ARBA00011245"/>
    </source>
</evidence>
<comment type="subunit">
    <text evidence="2">Monomer.</text>
</comment>
<evidence type="ECO:0000256" key="4">
    <source>
        <dbReference type="ARBA" id="ARBA00022559"/>
    </source>
</evidence>
<evidence type="ECO:0000256" key="1">
    <source>
        <dbReference type="ARBA" id="ARBA00003330"/>
    </source>
</evidence>
<keyword evidence="8" id="KW-0676">Redox-active center</keyword>
<keyword evidence="6" id="KW-0560">Oxidoreductase</keyword>
<evidence type="ECO:0000256" key="13">
    <source>
        <dbReference type="PIRSR" id="PIRSR000239-1"/>
    </source>
</evidence>
<dbReference type="KEGG" id="tso:IZ6_18250"/>
<dbReference type="EMBL" id="AP023361">
    <property type="protein sequence ID" value="BCJ91090.1"/>
    <property type="molecule type" value="Genomic_DNA"/>
</dbReference>
<dbReference type="InterPro" id="IPR013766">
    <property type="entry name" value="Thioredoxin_domain"/>
</dbReference>
<comment type="catalytic activity">
    <reaction evidence="12">
        <text>a hydroperoxide + [thioredoxin]-dithiol = an alcohol + [thioredoxin]-disulfide + H2O</text>
        <dbReference type="Rhea" id="RHEA:62620"/>
        <dbReference type="Rhea" id="RHEA-COMP:10698"/>
        <dbReference type="Rhea" id="RHEA-COMP:10700"/>
        <dbReference type="ChEBI" id="CHEBI:15377"/>
        <dbReference type="ChEBI" id="CHEBI:29950"/>
        <dbReference type="ChEBI" id="CHEBI:30879"/>
        <dbReference type="ChEBI" id="CHEBI:35924"/>
        <dbReference type="ChEBI" id="CHEBI:50058"/>
        <dbReference type="EC" id="1.11.1.24"/>
    </reaction>
</comment>
<dbReference type="GO" id="GO:0008379">
    <property type="term" value="F:thioredoxin peroxidase activity"/>
    <property type="evidence" value="ECO:0007669"/>
    <property type="project" value="TreeGrafter"/>
</dbReference>
<evidence type="ECO:0000313" key="15">
    <source>
        <dbReference type="EMBL" id="BCJ91090.1"/>
    </source>
</evidence>
<dbReference type="GO" id="GO:0034599">
    <property type="term" value="P:cellular response to oxidative stress"/>
    <property type="evidence" value="ECO:0007669"/>
    <property type="project" value="TreeGrafter"/>
</dbReference>
<gene>
    <name evidence="15" type="ORF">IZ6_18250</name>
</gene>
<dbReference type="EC" id="1.11.1.24" evidence="3"/>
<evidence type="ECO:0000256" key="8">
    <source>
        <dbReference type="ARBA" id="ARBA00023284"/>
    </source>
</evidence>
<dbReference type="InterPro" id="IPR036249">
    <property type="entry name" value="Thioredoxin-like_sf"/>
</dbReference>
<evidence type="ECO:0000256" key="6">
    <source>
        <dbReference type="ARBA" id="ARBA00023002"/>
    </source>
</evidence>
<feature type="active site" description="Cysteine sulfenic acid (-SOH) intermediate; for peroxidase activity" evidence="13">
    <location>
        <position position="46"/>
    </location>
</feature>
<dbReference type="InterPro" id="IPR024706">
    <property type="entry name" value="Peroxiredoxin_AhpC-typ"/>
</dbReference>
<dbReference type="AlphaFoldDB" id="A0A6S6QVP3"/>
<comment type="function">
    <text evidence="1">Thiol-specific peroxidase that catalyzes the reduction of hydrogen peroxide and organic hydroperoxides to water and alcohols, respectively. Plays a role in cell protection against oxidative stress by detoxifying peroxides and as sensor of hydrogen peroxide-mediated signaling events.</text>
</comment>
<dbReference type="RefSeq" id="WP_222874764.1">
    <property type="nucleotide sequence ID" value="NZ_AP023361.1"/>
</dbReference>
<evidence type="ECO:0000259" key="14">
    <source>
        <dbReference type="PROSITE" id="PS51352"/>
    </source>
</evidence>
<evidence type="ECO:0000256" key="11">
    <source>
        <dbReference type="ARBA" id="ARBA00042639"/>
    </source>
</evidence>
<evidence type="ECO:0000256" key="5">
    <source>
        <dbReference type="ARBA" id="ARBA00022862"/>
    </source>
</evidence>
<dbReference type="Proteomes" id="UP000515317">
    <property type="component" value="Chromosome"/>
</dbReference>
<organism evidence="15 16">
    <name type="scientific">Terrihabitans soli</name>
    <dbReference type="NCBI Taxonomy" id="708113"/>
    <lineage>
        <taxon>Bacteria</taxon>
        <taxon>Pseudomonadati</taxon>
        <taxon>Pseudomonadota</taxon>
        <taxon>Alphaproteobacteria</taxon>
        <taxon>Hyphomicrobiales</taxon>
        <taxon>Terrihabitans</taxon>
    </lineage>
</organism>
<evidence type="ECO:0000256" key="12">
    <source>
        <dbReference type="ARBA" id="ARBA00049091"/>
    </source>
</evidence>
<dbReference type="Pfam" id="PF00578">
    <property type="entry name" value="AhpC-TSA"/>
    <property type="match status" value="1"/>
</dbReference>
<accession>A0A6S6QVP3</accession>